<dbReference type="RefSeq" id="WP_163393334.1">
    <property type="nucleotide sequence ID" value="NZ_BMKP01000002.1"/>
</dbReference>
<keyword evidence="2" id="KW-1185">Reference proteome</keyword>
<accession>A0ABQ1TZF2</accession>
<gene>
    <name evidence="1" type="ORF">GCM10011518_13930</name>
</gene>
<comment type="caution">
    <text evidence="1">The sequence shown here is derived from an EMBL/GenBank/DDBJ whole genome shotgun (WGS) entry which is preliminary data.</text>
</comment>
<evidence type="ECO:0000313" key="1">
    <source>
        <dbReference type="EMBL" id="GGF05928.1"/>
    </source>
</evidence>
<protein>
    <submittedName>
        <fullName evidence="1">Uncharacterized protein</fullName>
    </submittedName>
</protein>
<reference evidence="2" key="1">
    <citation type="journal article" date="2019" name="Int. J. Syst. Evol. Microbiol.">
        <title>The Global Catalogue of Microorganisms (GCM) 10K type strain sequencing project: providing services to taxonomists for standard genome sequencing and annotation.</title>
        <authorList>
            <consortium name="The Broad Institute Genomics Platform"/>
            <consortium name="The Broad Institute Genome Sequencing Center for Infectious Disease"/>
            <person name="Wu L."/>
            <person name="Ma J."/>
        </authorList>
    </citation>
    <scope>NUCLEOTIDE SEQUENCE [LARGE SCALE GENOMIC DNA]</scope>
    <source>
        <strain evidence="2">CGMCC 1.16060</strain>
    </source>
</reference>
<dbReference type="Proteomes" id="UP000655016">
    <property type="component" value="Unassembled WGS sequence"/>
</dbReference>
<organism evidence="1 2">
    <name type="scientific">Flavobacterium limi</name>
    <dbReference type="NCBI Taxonomy" id="2045105"/>
    <lineage>
        <taxon>Bacteria</taxon>
        <taxon>Pseudomonadati</taxon>
        <taxon>Bacteroidota</taxon>
        <taxon>Flavobacteriia</taxon>
        <taxon>Flavobacteriales</taxon>
        <taxon>Flavobacteriaceae</taxon>
        <taxon>Flavobacterium</taxon>
    </lineage>
</organism>
<dbReference type="EMBL" id="BMKP01000002">
    <property type="protein sequence ID" value="GGF05928.1"/>
    <property type="molecule type" value="Genomic_DNA"/>
</dbReference>
<proteinExistence type="predicted"/>
<evidence type="ECO:0000313" key="2">
    <source>
        <dbReference type="Proteomes" id="UP000655016"/>
    </source>
</evidence>
<name>A0ABQ1TZF2_9FLAO</name>
<sequence>MENSNTYNSTAYSTDSLHSQICLADNIDFIYRKAYRGDWGHWDDLPDTTTSTSTLECPAKNSEISSIGLRRVPNENSYL</sequence>